<feature type="compositionally biased region" description="Polar residues" evidence="6">
    <location>
        <begin position="158"/>
        <end position="198"/>
    </location>
</feature>
<dbReference type="GO" id="GO:0008270">
    <property type="term" value="F:zinc ion binding"/>
    <property type="evidence" value="ECO:0007669"/>
    <property type="project" value="UniProtKB-KW"/>
</dbReference>
<dbReference type="EMBL" id="ML213595">
    <property type="protein sequence ID" value="TFK41323.1"/>
    <property type="molecule type" value="Genomic_DNA"/>
</dbReference>
<dbReference type="InterPro" id="IPR036855">
    <property type="entry name" value="Znf_CCCH_sf"/>
</dbReference>
<feature type="region of interest" description="Disordered" evidence="6">
    <location>
        <begin position="588"/>
        <end position="623"/>
    </location>
</feature>
<dbReference type="InterPro" id="IPR000571">
    <property type="entry name" value="Znf_CCCH"/>
</dbReference>
<evidence type="ECO:0000256" key="5">
    <source>
        <dbReference type="PROSITE-ProRule" id="PRU00723"/>
    </source>
</evidence>
<feature type="domain" description="C3H1-type" evidence="7">
    <location>
        <begin position="555"/>
        <end position="583"/>
    </location>
</feature>
<proteinExistence type="predicted"/>
<dbReference type="Gene3D" id="4.10.1000.10">
    <property type="entry name" value="Zinc finger, CCCH-type"/>
    <property type="match status" value="2"/>
</dbReference>
<dbReference type="SMART" id="SM00356">
    <property type="entry name" value="ZnF_C3H1"/>
    <property type="match status" value="2"/>
</dbReference>
<sequence>MHDTVTKSPATTKFYRNSNNELLPPFSLSPTTNTRGWTQEYDSDSEASLENWQLSTPKDAPIYPTNVISSKRTIPSIMPTRTENGTSDRTMTNGQRWRLNTSGQLVDTEAAAAGWDLADEIVRLKIGEVTGDTDDVHHPIRTPPKSKLASAAVAQASPLDSSSNTSVGSSPHASDHQINISHSRGSSADTTISSSHESVGNHALLHHPPLKTGPSTEAKERPHSFSGGLSSADLRRLQQAGGDPEQSDRQLQQQQQWAQNQYFENAANPEQLSYPSLANNIHRPQPQHAQMYDYRSNVPQQAPAPEREDYNAQQRGYSTVPQAPPPQFVQGRPTNGMPAMAYRQQPPPRGFPQQGVVPNQAAMGYPGAHHASLSLGSTQQLYDMMLPAPPPHDAHPAVNRVQQQHNVFRGTHHHSASDPSALRDVAALALLNNNLQGFPSGMFQPGMPPPPAMAMYPNQFYGQDAAAHAMAVRLQAQYNNAYAVLPQVQMVTGDSVSSPTSTSGQNGPSANNRKLGLYKTELCRSWEEKGTCRYGAKCQFAHGEDELRKVARHPKYKTEICRTFWVSGSCPYGKRCCFIHTELPTAGGATPATAGPGADSIPPQPRPDGRARSLSTNSDPNEASVSLLARISAKRTQDSAGNATPIDMNSGNSFQFTRPPTGSLRVDTSALDGPSVKQQNKSAYPSFASNGILMPAPEHIAAKSPAPVTAGPDLGRHNNSRLEIVGYNNQPTKKTNANSNVRHSFNGTEVDLSFSPSPPATGHSSYALPSGDGVPSSRANGHVRAGSAGNWGSFGRSSHLTPSAYPHASSPAGEIIANSPWSSTELAMGSSRLHEKAWA</sequence>
<feature type="compositionally biased region" description="Polar residues" evidence="6">
    <location>
        <begin position="493"/>
        <end position="512"/>
    </location>
</feature>
<evidence type="ECO:0000256" key="6">
    <source>
        <dbReference type="SAM" id="MobiDB-lite"/>
    </source>
</evidence>
<keyword evidence="1 5" id="KW-0479">Metal-binding</keyword>
<feature type="region of interest" description="Disordered" evidence="6">
    <location>
        <begin position="726"/>
        <end position="784"/>
    </location>
</feature>
<feature type="region of interest" description="Disordered" evidence="6">
    <location>
        <begin position="1"/>
        <end position="50"/>
    </location>
</feature>
<reference evidence="8 9" key="1">
    <citation type="journal article" date="2019" name="Nat. Ecol. Evol.">
        <title>Megaphylogeny resolves global patterns of mushroom evolution.</title>
        <authorList>
            <person name="Varga T."/>
            <person name="Krizsan K."/>
            <person name="Foldi C."/>
            <person name="Dima B."/>
            <person name="Sanchez-Garcia M."/>
            <person name="Sanchez-Ramirez S."/>
            <person name="Szollosi G.J."/>
            <person name="Szarkandi J.G."/>
            <person name="Papp V."/>
            <person name="Albert L."/>
            <person name="Andreopoulos W."/>
            <person name="Angelini C."/>
            <person name="Antonin V."/>
            <person name="Barry K.W."/>
            <person name="Bougher N.L."/>
            <person name="Buchanan P."/>
            <person name="Buyck B."/>
            <person name="Bense V."/>
            <person name="Catcheside P."/>
            <person name="Chovatia M."/>
            <person name="Cooper J."/>
            <person name="Damon W."/>
            <person name="Desjardin D."/>
            <person name="Finy P."/>
            <person name="Geml J."/>
            <person name="Haridas S."/>
            <person name="Hughes K."/>
            <person name="Justo A."/>
            <person name="Karasinski D."/>
            <person name="Kautmanova I."/>
            <person name="Kiss B."/>
            <person name="Kocsube S."/>
            <person name="Kotiranta H."/>
            <person name="LaButti K.M."/>
            <person name="Lechner B.E."/>
            <person name="Liimatainen K."/>
            <person name="Lipzen A."/>
            <person name="Lukacs Z."/>
            <person name="Mihaltcheva S."/>
            <person name="Morgado L.N."/>
            <person name="Niskanen T."/>
            <person name="Noordeloos M.E."/>
            <person name="Ohm R.A."/>
            <person name="Ortiz-Santana B."/>
            <person name="Ovrebo C."/>
            <person name="Racz N."/>
            <person name="Riley R."/>
            <person name="Savchenko A."/>
            <person name="Shiryaev A."/>
            <person name="Soop K."/>
            <person name="Spirin V."/>
            <person name="Szebenyi C."/>
            <person name="Tomsovsky M."/>
            <person name="Tulloss R.E."/>
            <person name="Uehling J."/>
            <person name="Grigoriev I.V."/>
            <person name="Vagvolgyi C."/>
            <person name="Papp T."/>
            <person name="Martin F.M."/>
            <person name="Miettinen O."/>
            <person name="Hibbett D.S."/>
            <person name="Nagy L.G."/>
        </authorList>
    </citation>
    <scope>NUCLEOTIDE SEQUENCE [LARGE SCALE GENOMIC DNA]</scope>
    <source>
        <strain evidence="8 9">CBS 166.37</strain>
    </source>
</reference>
<dbReference type="PANTHER" id="PTHR12547:SF18">
    <property type="entry name" value="PROTEIN TIS11"/>
    <property type="match status" value="1"/>
</dbReference>
<gene>
    <name evidence="8" type="ORF">BDQ12DRAFT_600759</name>
</gene>
<dbReference type="Pfam" id="PF00642">
    <property type="entry name" value="zf-CCCH"/>
    <property type="match status" value="2"/>
</dbReference>
<protein>
    <recommendedName>
        <fullName evidence="7">C3H1-type domain-containing protein</fullName>
    </recommendedName>
</protein>
<feature type="compositionally biased region" description="Polar residues" evidence="6">
    <location>
        <begin position="613"/>
        <end position="623"/>
    </location>
</feature>
<dbReference type="FunFam" id="4.10.1000.10:FF:000002">
    <property type="entry name" value="Zinc finger protein 36, C3H1 type-like 1"/>
    <property type="match status" value="1"/>
</dbReference>
<feature type="compositionally biased region" description="Low complexity" evidence="6">
    <location>
        <begin position="588"/>
        <end position="598"/>
    </location>
</feature>
<feature type="region of interest" description="Disordered" evidence="6">
    <location>
        <begin position="131"/>
        <end position="230"/>
    </location>
</feature>
<keyword evidence="3 5" id="KW-0863">Zinc-finger</keyword>
<evidence type="ECO:0000256" key="3">
    <source>
        <dbReference type="ARBA" id="ARBA00022771"/>
    </source>
</evidence>
<feature type="compositionally biased region" description="Polar residues" evidence="6">
    <location>
        <begin position="28"/>
        <end position="37"/>
    </location>
</feature>
<dbReference type="SUPFAM" id="SSF90229">
    <property type="entry name" value="CCCH zinc finger"/>
    <property type="match status" value="2"/>
</dbReference>
<organism evidence="8 9">
    <name type="scientific">Crucibulum laeve</name>
    <dbReference type="NCBI Taxonomy" id="68775"/>
    <lineage>
        <taxon>Eukaryota</taxon>
        <taxon>Fungi</taxon>
        <taxon>Dikarya</taxon>
        <taxon>Basidiomycota</taxon>
        <taxon>Agaricomycotina</taxon>
        <taxon>Agaricomycetes</taxon>
        <taxon>Agaricomycetidae</taxon>
        <taxon>Agaricales</taxon>
        <taxon>Agaricineae</taxon>
        <taxon>Nidulariaceae</taxon>
        <taxon>Crucibulum</taxon>
    </lineage>
</organism>
<name>A0A5C3M9E1_9AGAR</name>
<feature type="region of interest" description="Disordered" evidence="6">
    <location>
        <begin position="238"/>
        <end position="257"/>
    </location>
</feature>
<dbReference type="PROSITE" id="PS50103">
    <property type="entry name" value="ZF_C3H1"/>
    <property type="match status" value="2"/>
</dbReference>
<dbReference type="GO" id="GO:0003729">
    <property type="term" value="F:mRNA binding"/>
    <property type="evidence" value="ECO:0007669"/>
    <property type="project" value="InterPro"/>
</dbReference>
<feature type="zinc finger region" description="C3H1-type" evidence="5">
    <location>
        <begin position="555"/>
        <end position="583"/>
    </location>
</feature>
<keyword evidence="9" id="KW-1185">Reference proteome</keyword>
<dbReference type="STRING" id="68775.A0A5C3M9E1"/>
<feature type="region of interest" description="Disordered" evidence="6">
    <location>
        <begin position="493"/>
        <end position="513"/>
    </location>
</feature>
<evidence type="ECO:0000313" key="9">
    <source>
        <dbReference type="Proteomes" id="UP000308652"/>
    </source>
</evidence>
<dbReference type="InterPro" id="IPR045877">
    <property type="entry name" value="ZFP36-like"/>
</dbReference>
<feature type="compositionally biased region" description="Polar residues" evidence="6">
    <location>
        <begin position="1"/>
        <end position="21"/>
    </location>
</feature>
<keyword evidence="4 5" id="KW-0862">Zinc</keyword>
<dbReference type="Proteomes" id="UP000308652">
    <property type="component" value="Unassembled WGS sequence"/>
</dbReference>
<evidence type="ECO:0000256" key="2">
    <source>
        <dbReference type="ARBA" id="ARBA00022737"/>
    </source>
</evidence>
<evidence type="ECO:0000259" key="7">
    <source>
        <dbReference type="PROSITE" id="PS50103"/>
    </source>
</evidence>
<dbReference type="PANTHER" id="PTHR12547">
    <property type="entry name" value="CCCH ZINC FINGER/TIS11-RELATED"/>
    <property type="match status" value="1"/>
</dbReference>
<keyword evidence="2" id="KW-0677">Repeat</keyword>
<dbReference type="OrthoDB" id="410307at2759"/>
<evidence type="ECO:0000256" key="1">
    <source>
        <dbReference type="ARBA" id="ARBA00022723"/>
    </source>
</evidence>
<feature type="zinc finger region" description="C3H1-type" evidence="5">
    <location>
        <begin position="517"/>
        <end position="545"/>
    </location>
</feature>
<dbReference type="AlphaFoldDB" id="A0A5C3M9E1"/>
<dbReference type="FunFam" id="4.10.1000.10:FF:000001">
    <property type="entry name" value="zinc finger CCCH domain-containing protein 15-like"/>
    <property type="match status" value="1"/>
</dbReference>
<feature type="compositionally biased region" description="Polar residues" evidence="6">
    <location>
        <begin position="727"/>
        <end position="747"/>
    </location>
</feature>
<feature type="domain" description="C3H1-type" evidence="7">
    <location>
        <begin position="517"/>
        <end position="545"/>
    </location>
</feature>
<evidence type="ECO:0000313" key="8">
    <source>
        <dbReference type="EMBL" id="TFK41323.1"/>
    </source>
</evidence>
<accession>A0A5C3M9E1</accession>
<evidence type="ECO:0000256" key="4">
    <source>
        <dbReference type="ARBA" id="ARBA00022833"/>
    </source>
</evidence>